<keyword evidence="1" id="KW-0732">Signal</keyword>
<dbReference type="Proteomes" id="UP000307440">
    <property type="component" value="Unassembled WGS sequence"/>
</dbReference>
<dbReference type="PANTHER" id="PTHR43130:SF15">
    <property type="entry name" value="THIJ_PFPI FAMILY PROTEIN (AFU_ORTHOLOGUE AFUA_5G14240)"/>
    <property type="match status" value="1"/>
</dbReference>
<evidence type="ECO:0000313" key="3">
    <source>
        <dbReference type="EMBL" id="TFK18021.1"/>
    </source>
</evidence>
<keyword evidence="4" id="KW-1185">Reference proteome</keyword>
<dbReference type="InterPro" id="IPR052158">
    <property type="entry name" value="INH-QAR"/>
</dbReference>
<proteinExistence type="predicted"/>
<feature type="signal peptide" evidence="1">
    <location>
        <begin position="1"/>
        <end position="15"/>
    </location>
</feature>
<dbReference type="Pfam" id="PF01965">
    <property type="entry name" value="DJ-1_PfpI"/>
    <property type="match status" value="1"/>
</dbReference>
<evidence type="ECO:0000313" key="4">
    <source>
        <dbReference type="Proteomes" id="UP000307440"/>
    </source>
</evidence>
<dbReference type="OrthoDB" id="543156at2759"/>
<dbReference type="PANTHER" id="PTHR43130">
    <property type="entry name" value="ARAC-FAMILY TRANSCRIPTIONAL REGULATOR"/>
    <property type="match status" value="1"/>
</dbReference>
<reference evidence="3 4" key="1">
    <citation type="journal article" date="2019" name="Nat. Ecol. Evol.">
        <title>Megaphylogeny resolves global patterns of mushroom evolution.</title>
        <authorList>
            <person name="Varga T."/>
            <person name="Krizsan K."/>
            <person name="Foldi C."/>
            <person name="Dima B."/>
            <person name="Sanchez-Garcia M."/>
            <person name="Sanchez-Ramirez S."/>
            <person name="Szollosi G.J."/>
            <person name="Szarkandi J.G."/>
            <person name="Papp V."/>
            <person name="Albert L."/>
            <person name="Andreopoulos W."/>
            <person name="Angelini C."/>
            <person name="Antonin V."/>
            <person name="Barry K.W."/>
            <person name="Bougher N.L."/>
            <person name="Buchanan P."/>
            <person name="Buyck B."/>
            <person name="Bense V."/>
            <person name="Catcheside P."/>
            <person name="Chovatia M."/>
            <person name="Cooper J."/>
            <person name="Damon W."/>
            <person name="Desjardin D."/>
            <person name="Finy P."/>
            <person name="Geml J."/>
            <person name="Haridas S."/>
            <person name="Hughes K."/>
            <person name="Justo A."/>
            <person name="Karasinski D."/>
            <person name="Kautmanova I."/>
            <person name="Kiss B."/>
            <person name="Kocsube S."/>
            <person name="Kotiranta H."/>
            <person name="LaButti K.M."/>
            <person name="Lechner B.E."/>
            <person name="Liimatainen K."/>
            <person name="Lipzen A."/>
            <person name="Lukacs Z."/>
            <person name="Mihaltcheva S."/>
            <person name="Morgado L.N."/>
            <person name="Niskanen T."/>
            <person name="Noordeloos M.E."/>
            <person name="Ohm R.A."/>
            <person name="Ortiz-Santana B."/>
            <person name="Ovrebo C."/>
            <person name="Racz N."/>
            <person name="Riley R."/>
            <person name="Savchenko A."/>
            <person name="Shiryaev A."/>
            <person name="Soop K."/>
            <person name="Spirin V."/>
            <person name="Szebenyi C."/>
            <person name="Tomsovsky M."/>
            <person name="Tulloss R.E."/>
            <person name="Uehling J."/>
            <person name="Grigoriev I.V."/>
            <person name="Vagvolgyi C."/>
            <person name="Papp T."/>
            <person name="Martin F.M."/>
            <person name="Miettinen O."/>
            <person name="Hibbett D.S."/>
            <person name="Nagy L.G."/>
        </authorList>
    </citation>
    <scope>NUCLEOTIDE SEQUENCE [LARGE SCALE GENOMIC DNA]</scope>
    <source>
        <strain evidence="3 4">CBS 121175</strain>
    </source>
</reference>
<dbReference type="CDD" id="cd03139">
    <property type="entry name" value="GATase1_PfpI_2"/>
    <property type="match status" value="1"/>
</dbReference>
<feature type="domain" description="DJ-1/PfpI" evidence="2">
    <location>
        <begin position="26"/>
        <end position="197"/>
    </location>
</feature>
<feature type="chain" id="PRO_5022785839" evidence="1">
    <location>
        <begin position="16"/>
        <end position="238"/>
    </location>
</feature>
<dbReference type="Gene3D" id="3.40.50.880">
    <property type="match status" value="1"/>
</dbReference>
<dbReference type="InterPro" id="IPR002818">
    <property type="entry name" value="DJ-1/PfpI"/>
</dbReference>
<sequence>MLFLVLSLLPLSILASPLAPPTKYGVLLFTAFQALDVFGPLDVLNTLSFTEKNLTLSILSRELSPVSTLPLTMGTKFGQSVVTTHTLSSPPPDLEVLIVPGGAGTRAPDLSAEIEFIRNIYPSLRYLVSVCTGNALVARAGVLDGRKATGNKKAWSWVTQQGNKTHWVAKARWVVDGNIWSTSGVSSAVDGTLNFVEKVYGEGIARDVEIGIEWTRIRDPSQDEFADIWGAKDVLPLE</sequence>
<dbReference type="EMBL" id="ML210440">
    <property type="protein sequence ID" value="TFK18021.1"/>
    <property type="molecule type" value="Genomic_DNA"/>
</dbReference>
<dbReference type="AlphaFoldDB" id="A0A5C3KDE3"/>
<name>A0A5C3KDE3_COPMA</name>
<evidence type="ECO:0000256" key="1">
    <source>
        <dbReference type="SAM" id="SignalP"/>
    </source>
</evidence>
<protein>
    <submittedName>
        <fullName evidence="3">DJ-1/PfpI family protein</fullName>
    </submittedName>
</protein>
<dbReference type="SUPFAM" id="SSF52317">
    <property type="entry name" value="Class I glutamine amidotransferase-like"/>
    <property type="match status" value="1"/>
</dbReference>
<dbReference type="InterPro" id="IPR029062">
    <property type="entry name" value="Class_I_gatase-like"/>
</dbReference>
<organism evidence="3 4">
    <name type="scientific">Coprinopsis marcescibilis</name>
    <name type="common">Agaric fungus</name>
    <name type="synonym">Psathyrella marcescibilis</name>
    <dbReference type="NCBI Taxonomy" id="230819"/>
    <lineage>
        <taxon>Eukaryota</taxon>
        <taxon>Fungi</taxon>
        <taxon>Dikarya</taxon>
        <taxon>Basidiomycota</taxon>
        <taxon>Agaricomycotina</taxon>
        <taxon>Agaricomycetes</taxon>
        <taxon>Agaricomycetidae</taxon>
        <taxon>Agaricales</taxon>
        <taxon>Agaricineae</taxon>
        <taxon>Psathyrellaceae</taxon>
        <taxon>Coprinopsis</taxon>
    </lineage>
</organism>
<gene>
    <name evidence="3" type="ORF">FA15DRAFT_675587</name>
</gene>
<accession>A0A5C3KDE3</accession>
<evidence type="ECO:0000259" key="2">
    <source>
        <dbReference type="Pfam" id="PF01965"/>
    </source>
</evidence>
<dbReference type="STRING" id="230819.A0A5C3KDE3"/>